<gene>
    <name evidence="2" type="ORF">ACFFIP_07020</name>
</gene>
<dbReference type="Proteomes" id="UP001589797">
    <property type="component" value="Unassembled WGS sequence"/>
</dbReference>
<evidence type="ECO:0000313" key="3">
    <source>
        <dbReference type="Proteomes" id="UP001589797"/>
    </source>
</evidence>
<protein>
    <submittedName>
        <fullName evidence="2">HD domain-containing protein</fullName>
    </submittedName>
</protein>
<proteinExistence type="predicted"/>
<dbReference type="EMBL" id="JBHLWI010000016">
    <property type="protein sequence ID" value="MFC0262431.1"/>
    <property type="molecule type" value="Genomic_DNA"/>
</dbReference>
<dbReference type="SUPFAM" id="SSF109604">
    <property type="entry name" value="HD-domain/PDEase-like"/>
    <property type="match status" value="1"/>
</dbReference>
<sequence length="197" mass="23202">MRKLDHIYRDFMPKLVHNLPPHLTYHNAAHTKYVIEKARAIGKEENVSDSELELLEIAALFHDIGYIEKSSNHEEIGCEMVRNNLGKYGINNFEIKKICGMIMATKIPQRPTNLLEKIIADADLEYLGTDSYTTISNGLYQEILHFNPTLTRQYWIEIQIDFLSKHHFHTDFCINHREPVKQQHLEKLIHLFEKEYK</sequence>
<dbReference type="Pfam" id="PF01966">
    <property type="entry name" value="HD"/>
    <property type="match status" value="1"/>
</dbReference>
<comment type="caution">
    <text evidence="2">The sequence shown here is derived from an EMBL/GenBank/DDBJ whole genome shotgun (WGS) entry which is preliminary data.</text>
</comment>
<keyword evidence="3" id="KW-1185">Reference proteome</keyword>
<dbReference type="RefSeq" id="WP_382386874.1">
    <property type="nucleotide sequence ID" value="NZ_JBHLWI010000016.1"/>
</dbReference>
<dbReference type="CDD" id="cd00077">
    <property type="entry name" value="HDc"/>
    <property type="match status" value="1"/>
</dbReference>
<evidence type="ECO:0000259" key="1">
    <source>
        <dbReference type="SMART" id="SM00471"/>
    </source>
</evidence>
<dbReference type="InterPro" id="IPR003607">
    <property type="entry name" value="HD/PDEase_dom"/>
</dbReference>
<reference evidence="2 3" key="1">
    <citation type="submission" date="2024-09" db="EMBL/GenBank/DDBJ databases">
        <authorList>
            <person name="Sun Q."/>
            <person name="Mori K."/>
        </authorList>
    </citation>
    <scope>NUCLEOTIDE SEQUENCE [LARGE SCALE GENOMIC DNA]</scope>
    <source>
        <strain evidence="2 3">CCM 7650</strain>
    </source>
</reference>
<dbReference type="SMART" id="SM00471">
    <property type="entry name" value="HDc"/>
    <property type="match status" value="1"/>
</dbReference>
<feature type="domain" description="HD/PDEase" evidence="1">
    <location>
        <begin position="23"/>
        <end position="136"/>
    </location>
</feature>
<name>A0ABV6FRE5_9BACT</name>
<dbReference type="Gene3D" id="1.10.3210.10">
    <property type="entry name" value="Hypothetical protein af1432"/>
    <property type="match status" value="1"/>
</dbReference>
<organism evidence="2 3">
    <name type="scientific">Fontibacter flavus</name>
    <dbReference type="NCBI Taxonomy" id="654838"/>
    <lineage>
        <taxon>Bacteria</taxon>
        <taxon>Pseudomonadati</taxon>
        <taxon>Bacteroidota</taxon>
        <taxon>Cytophagia</taxon>
        <taxon>Cytophagales</taxon>
        <taxon>Cyclobacteriaceae</taxon>
        <taxon>Fontibacter</taxon>
    </lineage>
</organism>
<accession>A0ABV6FRE5</accession>
<evidence type="ECO:0000313" key="2">
    <source>
        <dbReference type="EMBL" id="MFC0262431.1"/>
    </source>
</evidence>
<dbReference type="InterPro" id="IPR006674">
    <property type="entry name" value="HD_domain"/>
</dbReference>